<dbReference type="Proteomes" id="UP000663832">
    <property type="component" value="Unassembled WGS sequence"/>
</dbReference>
<feature type="region of interest" description="Disordered" evidence="1">
    <location>
        <begin position="90"/>
        <end position="116"/>
    </location>
</feature>
<dbReference type="EMBL" id="CAJNOI010000436">
    <property type="protein sequence ID" value="CAF1278498.1"/>
    <property type="molecule type" value="Genomic_DNA"/>
</dbReference>
<reference evidence="3" key="1">
    <citation type="submission" date="2021-02" db="EMBL/GenBank/DDBJ databases">
        <authorList>
            <person name="Nowell W R."/>
        </authorList>
    </citation>
    <scope>NUCLEOTIDE SEQUENCE</scope>
</reference>
<gene>
    <name evidence="2" type="ORF">BJG266_LOCUS31066</name>
    <name evidence="3" type="ORF">QVE165_LOCUS47956</name>
</gene>
<evidence type="ECO:0000313" key="3">
    <source>
        <dbReference type="EMBL" id="CAF1561732.1"/>
    </source>
</evidence>
<protein>
    <submittedName>
        <fullName evidence="3">Uncharacterized protein</fullName>
    </submittedName>
</protein>
<dbReference type="AlphaFoldDB" id="A0A815XTX6"/>
<evidence type="ECO:0000256" key="1">
    <source>
        <dbReference type="SAM" id="MobiDB-lite"/>
    </source>
</evidence>
<accession>A0A815XTX6</accession>
<feature type="region of interest" description="Disordered" evidence="1">
    <location>
        <begin position="28"/>
        <end position="55"/>
    </location>
</feature>
<sequence length="138" mass="15790">MHTLDIHQHHNDNKMSLETYEPPVIPEQKKTVHSNPNSAWRLNNTADDNRRRPVATTIGGNLKSAFDERSIFPKYILDYENKQRQLFELTNQSQPSNTISSPTTNTNPPVHMRQAADTLLKLKRQSSTSTPLNDQKAQ</sequence>
<evidence type="ECO:0000313" key="2">
    <source>
        <dbReference type="EMBL" id="CAF1278498.1"/>
    </source>
</evidence>
<evidence type="ECO:0000313" key="4">
    <source>
        <dbReference type="Proteomes" id="UP000663832"/>
    </source>
</evidence>
<dbReference type="Proteomes" id="UP000663877">
    <property type="component" value="Unassembled WGS sequence"/>
</dbReference>
<proteinExistence type="predicted"/>
<feature type="compositionally biased region" description="Low complexity" evidence="1">
    <location>
        <begin position="90"/>
        <end position="109"/>
    </location>
</feature>
<name>A0A815XTX6_9BILA</name>
<comment type="caution">
    <text evidence="3">The sequence shown here is derived from an EMBL/GenBank/DDBJ whole genome shotgun (WGS) entry which is preliminary data.</text>
</comment>
<dbReference type="EMBL" id="CAJNOM010000783">
    <property type="protein sequence ID" value="CAF1561732.1"/>
    <property type="molecule type" value="Genomic_DNA"/>
</dbReference>
<organism evidence="3 4">
    <name type="scientific">Adineta steineri</name>
    <dbReference type="NCBI Taxonomy" id="433720"/>
    <lineage>
        <taxon>Eukaryota</taxon>
        <taxon>Metazoa</taxon>
        <taxon>Spiralia</taxon>
        <taxon>Gnathifera</taxon>
        <taxon>Rotifera</taxon>
        <taxon>Eurotatoria</taxon>
        <taxon>Bdelloidea</taxon>
        <taxon>Adinetida</taxon>
        <taxon>Adinetidae</taxon>
        <taxon>Adineta</taxon>
    </lineage>
</organism>
<keyword evidence="4" id="KW-1185">Reference proteome</keyword>
<feature type="compositionally biased region" description="Polar residues" evidence="1">
    <location>
        <begin position="33"/>
        <end position="46"/>
    </location>
</feature>